<comment type="caution">
    <text evidence="1">The sequence shown here is derived from an EMBL/GenBank/DDBJ whole genome shotgun (WGS) entry which is preliminary data.</text>
</comment>
<evidence type="ECO:0000313" key="2">
    <source>
        <dbReference type="Proteomes" id="UP001054252"/>
    </source>
</evidence>
<dbReference type="PROSITE" id="PS51257">
    <property type="entry name" value="PROKAR_LIPOPROTEIN"/>
    <property type="match status" value="1"/>
</dbReference>
<dbReference type="AlphaFoldDB" id="A0AAV5JLP4"/>
<name>A0AAV5JLP4_9ROSI</name>
<evidence type="ECO:0000313" key="1">
    <source>
        <dbReference type="EMBL" id="GKV15518.1"/>
    </source>
</evidence>
<proteinExistence type="predicted"/>
<reference evidence="1 2" key="1">
    <citation type="journal article" date="2021" name="Commun. Biol.">
        <title>The genome of Shorea leprosula (Dipterocarpaceae) highlights the ecological relevance of drought in aseasonal tropical rainforests.</title>
        <authorList>
            <person name="Ng K.K.S."/>
            <person name="Kobayashi M.J."/>
            <person name="Fawcett J.A."/>
            <person name="Hatakeyama M."/>
            <person name="Paape T."/>
            <person name="Ng C.H."/>
            <person name="Ang C.C."/>
            <person name="Tnah L.H."/>
            <person name="Lee C.T."/>
            <person name="Nishiyama T."/>
            <person name="Sese J."/>
            <person name="O'Brien M.J."/>
            <person name="Copetti D."/>
            <person name="Mohd Noor M.I."/>
            <person name="Ong R.C."/>
            <person name="Putra M."/>
            <person name="Sireger I.Z."/>
            <person name="Indrioko S."/>
            <person name="Kosugi Y."/>
            <person name="Izuno A."/>
            <person name="Isagi Y."/>
            <person name="Lee S.L."/>
            <person name="Shimizu K.K."/>
        </authorList>
    </citation>
    <scope>NUCLEOTIDE SEQUENCE [LARGE SCALE GENOMIC DNA]</scope>
    <source>
        <strain evidence="1">214</strain>
    </source>
</reference>
<dbReference type="Proteomes" id="UP001054252">
    <property type="component" value="Unassembled WGS sequence"/>
</dbReference>
<protein>
    <submittedName>
        <fullName evidence="1">Uncharacterized protein</fullName>
    </submittedName>
</protein>
<sequence length="45" mass="5065">MGQSRLFLLVQLYGSSSQSGLLLLSCYSERGWLKLDNYCYVGTTL</sequence>
<keyword evidence="2" id="KW-1185">Reference proteome</keyword>
<gene>
    <name evidence="1" type="ORF">SLEP1_g26305</name>
</gene>
<accession>A0AAV5JLP4</accession>
<dbReference type="EMBL" id="BPVZ01000043">
    <property type="protein sequence ID" value="GKV15518.1"/>
    <property type="molecule type" value="Genomic_DNA"/>
</dbReference>
<organism evidence="1 2">
    <name type="scientific">Rubroshorea leprosula</name>
    <dbReference type="NCBI Taxonomy" id="152421"/>
    <lineage>
        <taxon>Eukaryota</taxon>
        <taxon>Viridiplantae</taxon>
        <taxon>Streptophyta</taxon>
        <taxon>Embryophyta</taxon>
        <taxon>Tracheophyta</taxon>
        <taxon>Spermatophyta</taxon>
        <taxon>Magnoliopsida</taxon>
        <taxon>eudicotyledons</taxon>
        <taxon>Gunneridae</taxon>
        <taxon>Pentapetalae</taxon>
        <taxon>rosids</taxon>
        <taxon>malvids</taxon>
        <taxon>Malvales</taxon>
        <taxon>Dipterocarpaceae</taxon>
        <taxon>Rubroshorea</taxon>
    </lineage>
</organism>